<organism evidence="1 2">
    <name type="scientific">Gigaspora margarita</name>
    <dbReference type="NCBI Taxonomy" id="4874"/>
    <lineage>
        <taxon>Eukaryota</taxon>
        <taxon>Fungi</taxon>
        <taxon>Fungi incertae sedis</taxon>
        <taxon>Mucoromycota</taxon>
        <taxon>Glomeromycotina</taxon>
        <taxon>Glomeromycetes</taxon>
        <taxon>Diversisporales</taxon>
        <taxon>Gigasporaceae</taxon>
        <taxon>Gigaspora</taxon>
    </lineage>
</organism>
<dbReference type="Proteomes" id="UP000439903">
    <property type="component" value="Unassembled WGS sequence"/>
</dbReference>
<proteinExistence type="predicted"/>
<keyword evidence="2" id="KW-1185">Reference proteome</keyword>
<evidence type="ECO:0000313" key="2">
    <source>
        <dbReference type="Proteomes" id="UP000439903"/>
    </source>
</evidence>
<sequence>MLEDIVFEISQEELDAKASVRTEFQNLTNNQAFEHIPSLNETLHSVMNNTSATDEFHMLDVGAGTWEQLVGFL</sequence>
<comment type="caution">
    <text evidence="1">The sequence shown here is derived from an EMBL/GenBank/DDBJ whole genome shotgun (WGS) entry which is preliminary data.</text>
</comment>
<dbReference type="AlphaFoldDB" id="A0A8H4ETE8"/>
<gene>
    <name evidence="1" type="ORF">F8M41_022986</name>
</gene>
<protein>
    <submittedName>
        <fullName evidence="1">Uncharacterized protein</fullName>
    </submittedName>
</protein>
<accession>A0A8H4ETE8</accession>
<reference evidence="1 2" key="1">
    <citation type="journal article" date="2019" name="Environ. Microbiol.">
        <title>At the nexus of three kingdoms: the genome of the mycorrhizal fungus Gigaspora margarita provides insights into plant, endobacterial and fungal interactions.</title>
        <authorList>
            <person name="Venice F."/>
            <person name="Ghignone S."/>
            <person name="Salvioli di Fossalunga A."/>
            <person name="Amselem J."/>
            <person name="Novero M."/>
            <person name="Xianan X."/>
            <person name="Sedzielewska Toro K."/>
            <person name="Morin E."/>
            <person name="Lipzen A."/>
            <person name="Grigoriev I.V."/>
            <person name="Henrissat B."/>
            <person name="Martin F.M."/>
            <person name="Bonfante P."/>
        </authorList>
    </citation>
    <scope>NUCLEOTIDE SEQUENCE [LARGE SCALE GENOMIC DNA]</scope>
    <source>
        <strain evidence="1 2">BEG34</strain>
    </source>
</reference>
<evidence type="ECO:0000313" key="1">
    <source>
        <dbReference type="EMBL" id="KAF0551614.1"/>
    </source>
</evidence>
<name>A0A8H4ETE8_GIGMA</name>
<dbReference type="EMBL" id="WTPW01000074">
    <property type="protein sequence ID" value="KAF0551614.1"/>
    <property type="molecule type" value="Genomic_DNA"/>
</dbReference>